<comment type="caution">
    <text evidence="2">The sequence shown here is derived from an EMBL/GenBank/DDBJ whole genome shotgun (WGS) entry which is preliminary data.</text>
</comment>
<keyword evidence="1" id="KW-0812">Transmembrane</keyword>
<evidence type="ECO:0000313" key="2">
    <source>
        <dbReference type="EMBL" id="GGQ29548.1"/>
    </source>
</evidence>
<evidence type="ECO:0000313" key="3">
    <source>
        <dbReference type="Proteomes" id="UP000654123"/>
    </source>
</evidence>
<feature type="transmembrane region" description="Helical" evidence="1">
    <location>
        <begin position="61"/>
        <end position="80"/>
    </location>
</feature>
<keyword evidence="3" id="KW-1185">Reference proteome</keyword>
<organism evidence="2 3">
    <name type="scientific">Streptomyces roseolilacinus</name>
    <dbReference type="NCBI Taxonomy" id="66904"/>
    <lineage>
        <taxon>Bacteria</taxon>
        <taxon>Bacillati</taxon>
        <taxon>Actinomycetota</taxon>
        <taxon>Actinomycetes</taxon>
        <taxon>Kitasatosporales</taxon>
        <taxon>Streptomycetaceae</taxon>
        <taxon>Streptomyces</taxon>
    </lineage>
</organism>
<feature type="transmembrane region" description="Helical" evidence="1">
    <location>
        <begin position="295"/>
        <end position="316"/>
    </location>
</feature>
<proteinExistence type="predicted"/>
<reference evidence="2" key="1">
    <citation type="journal article" date="2014" name="Int. J. Syst. Evol. Microbiol.">
        <title>Complete genome sequence of Corynebacterium casei LMG S-19264T (=DSM 44701T), isolated from a smear-ripened cheese.</title>
        <authorList>
            <consortium name="US DOE Joint Genome Institute (JGI-PGF)"/>
            <person name="Walter F."/>
            <person name="Albersmeier A."/>
            <person name="Kalinowski J."/>
            <person name="Ruckert C."/>
        </authorList>
    </citation>
    <scope>NUCLEOTIDE SEQUENCE</scope>
    <source>
        <strain evidence="2">JCM 4335</strain>
    </source>
</reference>
<protein>
    <submittedName>
        <fullName evidence="2">Uncharacterized protein</fullName>
    </submittedName>
</protein>
<feature type="transmembrane region" description="Helical" evidence="1">
    <location>
        <begin position="222"/>
        <end position="244"/>
    </location>
</feature>
<gene>
    <name evidence="2" type="ORF">GCM10010249_55360</name>
</gene>
<feature type="transmembrane region" description="Helical" evidence="1">
    <location>
        <begin position="131"/>
        <end position="151"/>
    </location>
</feature>
<dbReference type="EMBL" id="BMSV01000014">
    <property type="protein sequence ID" value="GGQ29548.1"/>
    <property type="molecule type" value="Genomic_DNA"/>
</dbReference>
<keyword evidence="1" id="KW-0472">Membrane</keyword>
<evidence type="ECO:0000256" key="1">
    <source>
        <dbReference type="SAM" id="Phobius"/>
    </source>
</evidence>
<accession>A0A918B4U1</accession>
<dbReference type="Proteomes" id="UP000654123">
    <property type="component" value="Unassembled WGS sequence"/>
</dbReference>
<feature type="transmembrane region" description="Helical" evidence="1">
    <location>
        <begin position="256"/>
        <end position="283"/>
    </location>
</feature>
<reference evidence="2" key="2">
    <citation type="submission" date="2020-09" db="EMBL/GenBank/DDBJ databases">
        <authorList>
            <person name="Sun Q."/>
            <person name="Ohkuma M."/>
        </authorList>
    </citation>
    <scope>NUCLEOTIDE SEQUENCE</scope>
    <source>
        <strain evidence="2">JCM 4335</strain>
    </source>
</reference>
<name>A0A918B4U1_9ACTN</name>
<feature type="transmembrane region" description="Helical" evidence="1">
    <location>
        <begin position="92"/>
        <end position="119"/>
    </location>
</feature>
<keyword evidence="1" id="KW-1133">Transmembrane helix</keyword>
<sequence>MRVRAGSLVGMGPKRWWAAWPSWAGSAALVWSALYAAGAALAAATGPAFGYAPLGGTARGAAAQWASAALYGGAAALAYGMRRWPGRVWPGWAAWGVVALCLTSGFGFLLSLTRVLAFLSRDQPPMDWAAWANQGVAVAGAALWLGAGLAYRRRGRGVCPHCGGARAAAGARSTRAGLVAAAALVPYAVMKTAWALGWTAGYVGEGRPGLDPRYASDLAIRLYAHGVDATAVLAVVGMGLALALTRPWGAGPVRAALLALGWAGAAALAPFGVFLAVVGALVWAGLVDVGLGDHAPWVVAVAYGGFSVYGVALGRATGAYRARTRRPCARC</sequence>
<feature type="transmembrane region" description="Helical" evidence="1">
    <location>
        <begin position="176"/>
        <end position="202"/>
    </location>
</feature>
<dbReference type="AlphaFoldDB" id="A0A918B4U1"/>